<dbReference type="InterPro" id="IPR011260">
    <property type="entry name" value="RNAP_asu_C"/>
</dbReference>
<comment type="caution">
    <text evidence="2">The sequence shown here is derived from an EMBL/GenBank/DDBJ whole genome shotgun (WGS) entry which is preliminary data.</text>
</comment>
<gene>
    <name evidence="2" type="ORF">HMPREF9302_03620</name>
</gene>
<accession>A0A096AZB3</accession>
<keyword evidence="3" id="KW-1185">Reference proteome</keyword>
<dbReference type="Pfam" id="PF03118">
    <property type="entry name" value="RNA_pol_A_CTD"/>
    <property type="match status" value="1"/>
</dbReference>
<proteinExistence type="predicted"/>
<feature type="domain" description="RNA polymerase alpha subunit C-terminal" evidence="1">
    <location>
        <begin position="10"/>
        <end position="68"/>
    </location>
</feature>
<evidence type="ECO:0000313" key="2">
    <source>
        <dbReference type="EMBL" id="KGF52388.1"/>
    </source>
</evidence>
<dbReference type="GO" id="GO:0006351">
    <property type="term" value="P:DNA-templated transcription"/>
    <property type="evidence" value="ECO:0007669"/>
    <property type="project" value="InterPro"/>
</dbReference>
<dbReference type="GO" id="GO:0003899">
    <property type="term" value="F:DNA-directed RNA polymerase activity"/>
    <property type="evidence" value="ECO:0007669"/>
    <property type="project" value="InterPro"/>
</dbReference>
<name>A0A096AZB3_9BACT</name>
<dbReference type="SUPFAM" id="SSF47789">
    <property type="entry name" value="C-terminal domain of RNA polymerase alpha subunit"/>
    <property type="match status" value="1"/>
</dbReference>
<sequence length="81" mass="9125">MVQGEIELSEEMKQILSTSIYDVGFSRRTINALGNADLRYIKEVVNLTDGQLLRVPNFGRTCLEEVKNYAKEKGLIVGGKY</sequence>
<organism evidence="2 3">
    <name type="scientific">Prevotella amnii DNF00058</name>
    <dbReference type="NCBI Taxonomy" id="1401066"/>
    <lineage>
        <taxon>Bacteria</taxon>
        <taxon>Pseudomonadati</taxon>
        <taxon>Bacteroidota</taxon>
        <taxon>Bacteroidia</taxon>
        <taxon>Bacteroidales</taxon>
        <taxon>Prevotellaceae</taxon>
        <taxon>Prevotella</taxon>
    </lineage>
</organism>
<dbReference type="Proteomes" id="UP000029614">
    <property type="component" value="Unassembled WGS sequence"/>
</dbReference>
<protein>
    <recommendedName>
        <fullName evidence="1">RNA polymerase alpha subunit C-terminal domain-containing protein</fullName>
    </recommendedName>
</protein>
<evidence type="ECO:0000259" key="1">
    <source>
        <dbReference type="Pfam" id="PF03118"/>
    </source>
</evidence>
<dbReference type="RefSeq" id="WP_036854750.1">
    <property type="nucleotide sequence ID" value="NZ_JRNU01000012.1"/>
</dbReference>
<dbReference type="EMBL" id="JRNU01000012">
    <property type="protein sequence ID" value="KGF52388.1"/>
    <property type="molecule type" value="Genomic_DNA"/>
</dbReference>
<evidence type="ECO:0000313" key="3">
    <source>
        <dbReference type="Proteomes" id="UP000029614"/>
    </source>
</evidence>
<dbReference type="AlphaFoldDB" id="A0A096AZB3"/>
<dbReference type="Gene3D" id="1.10.150.20">
    <property type="entry name" value="5' to 3' exonuclease, C-terminal subdomain"/>
    <property type="match status" value="1"/>
</dbReference>
<reference evidence="2 3" key="1">
    <citation type="submission" date="2014-07" db="EMBL/GenBank/DDBJ databases">
        <authorList>
            <person name="McCorrison J."/>
            <person name="Sanka R."/>
            <person name="Torralba M."/>
            <person name="Gillis M."/>
            <person name="Haft D.H."/>
            <person name="Methe B."/>
            <person name="Sutton G."/>
            <person name="Nelson K.E."/>
        </authorList>
    </citation>
    <scope>NUCLEOTIDE SEQUENCE [LARGE SCALE GENOMIC DNA]</scope>
    <source>
        <strain evidence="2 3">DNF00058</strain>
    </source>
</reference>
<dbReference type="GO" id="GO:0003677">
    <property type="term" value="F:DNA binding"/>
    <property type="evidence" value="ECO:0007669"/>
    <property type="project" value="InterPro"/>
</dbReference>
<dbReference type="OrthoDB" id="8019154at2"/>